<name>A0A0K1PYR8_9BACT</name>
<evidence type="ECO:0000313" key="2">
    <source>
        <dbReference type="Proteomes" id="UP000064967"/>
    </source>
</evidence>
<accession>A0A0K1PYR8</accession>
<proteinExistence type="predicted"/>
<gene>
    <name evidence="1" type="ORF">AKJ09_05339</name>
</gene>
<dbReference type="Proteomes" id="UP000064967">
    <property type="component" value="Chromosome"/>
</dbReference>
<dbReference type="AlphaFoldDB" id="A0A0K1PYR8"/>
<protein>
    <submittedName>
        <fullName evidence="1">Uncharacterized protein</fullName>
    </submittedName>
</protein>
<sequence length="224" mass="24664">MLIPADLEKLPARDPREVLRTLFNRRKAGTHPAIRLYLSGGHRLAGRLLNLQEDRGREYVVLLDEGDEDLSYVPLDQVFVVTVRRFEPVAHSLSFGAIPRPLGETPPTRLEVQRQLASLVSTLEREHGIRVSMTVEPSIPDDSVALANLRDLLDTLGGALRTLAKDALGRSALSSVPRATVRHTKDASLSLAKRDGVLEVTVDLFASLPFNLELAVADDLQRAL</sequence>
<reference evidence="1 2" key="1">
    <citation type="submission" date="2015-08" db="EMBL/GenBank/DDBJ databases">
        <authorList>
            <person name="Babu N.S."/>
            <person name="Beckwith C.J."/>
            <person name="Beseler K.G."/>
            <person name="Brison A."/>
            <person name="Carone J.V."/>
            <person name="Caskin T.P."/>
            <person name="Diamond M."/>
            <person name="Durham M.E."/>
            <person name="Foxe J.M."/>
            <person name="Go M."/>
            <person name="Henderson B.A."/>
            <person name="Jones I.B."/>
            <person name="McGettigan J.A."/>
            <person name="Micheletti S.J."/>
            <person name="Nasrallah M.E."/>
            <person name="Ortiz D."/>
            <person name="Piller C.R."/>
            <person name="Privatt S.R."/>
            <person name="Schneider S.L."/>
            <person name="Sharp S."/>
            <person name="Smith T.C."/>
            <person name="Stanton J.D."/>
            <person name="Ullery H.E."/>
            <person name="Wilson R.J."/>
            <person name="Serrano M.G."/>
            <person name="Buck G."/>
            <person name="Lee V."/>
            <person name="Wang Y."/>
            <person name="Carvalho R."/>
            <person name="Voegtly L."/>
            <person name="Shi R."/>
            <person name="Duckworth R."/>
            <person name="Johnson A."/>
            <person name="Loviza R."/>
            <person name="Walstead R."/>
            <person name="Shah Z."/>
            <person name="Kiflezghi M."/>
            <person name="Wade K."/>
            <person name="Ball S.L."/>
            <person name="Bradley K.W."/>
            <person name="Asai D.J."/>
            <person name="Bowman C.A."/>
            <person name="Russell D.A."/>
            <person name="Pope W.H."/>
            <person name="Jacobs-Sera D."/>
            <person name="Hendrix R.W."/>
            <person name="Hatfull G.F."/>
        </authorList>
    </citation>
    <scope>NUCLEOTIDE SEQUENCE [LARGE SCALE GENOMIC DNA]</scope>
    <source>
        <strain evidence="1 2">DSM 27648</strain>
    </source>
</reference>
<evidence type="ECO:0000313" key="1">
    <source>
        <dbReference type="EMBL" id="AKU98675.1"/>
    </source>
</evidence>
<dbReference type="STRING" id="1391654.AKJ09_05339"/>
<dbReference type="KEGG" id="llu:AKJ09_05339"/>
<keyword evidence="2" id="KW-1185">Reference proteome</keyword>
<organism evidence="1 2">
    <name type="scientific">Labilithrix luteola</name>
    <dbReference type="NCBI Taxonomy" id="1391654"/>
    <lineage>
        <taxon>Bacteria</taxon>
        <taxon>Pseudomonadati</taxon>
        <taxon>Myxococcota</taxon>
        <taxon>Polyangia</taxon>
        <taxon>Polyangiales</taxon>
        <taxon>Labilitrichaceae</taxon>
        <taxon>Labilithrix</taxon>
    </lineage>
</organism>
<dbReference type="EMBL" id="CP012333">
    <property type="protein sequence ID" value="AKU98675.1"/>
    <property type="molecule type" value="Genomic_DNA"/>
</dbReference>